<evidence type="ECO:0000313" key="2">
    <source>
        <dbReference type="EMBL" id="KRT53824.1"/>
    </source>
</evidence>
<dbReference type="STRING" id="54398.Ga0074115_101159"/>
<dbReference type="OrthoDB" id="9794326at2"/>
<keyword evidence="3" id="KW-0808">Transferase</keyword>
<dbReference type="GO" id="GO:0016740">
    <property type="term" value="F:transferase activity"/>
    <property type="evidence" value="ECO:0007669"/>
    <property type="project" value="UniProtKB-KW"/>
</dbReference>
<dbReference type="SUPFAM" id="SSF141000">
    <property type="entry name" value="Glu-tRNAGln amidotransferase C subunit"/>
    <property type="match status" value="1"/>
</dbReference>
<comment type="catalytic activity">
    <reaction evidence="1">
        <text>L-glutamyl-tRNA(Gln) + L-glutamine + ATP + H2O = L-glutaminyl-tRNA(Gln) + L-glutamate + ADP + phosphate + H(+)</text>
        <dbReference type="Rhea" id="RHEA:17521"/>
        <dbReference type="Rhea" id="RHEA-COMP:9681"/>
        <dbReference type="Rhea" id="RHEA-COMP:9684"/>
        <dbReference type="ChEBI" id="CHEBI:15377"/>
        <dbReference type="ChEBI" id="CHEBI:15378"/>
        <dbReference type="ChEBI" id="CHEBI:29985"/>
        <dbReference type="ChEBI" id="CHEBI:30616"/>
        <dbReference type="ChEBI" id="CHEBI:43474"/>
        <dbReference type="ChEBI" id="CHEBI:58359"/>
        <dbReference type="ChEBI" id="CHEBI:78520"/>
        <dbReference type="ChEBI" id="CHEBI:78521"/>
        <dbReference type="ChEBI" id="CHEBI:456216"/>
    </reaction>
</comment>
<dbReference type="Proteomes" id="UP000051634">
    <property type="component" value="Unassembled WGS sequence"/>
</dbReference>
<gene>
    <name evidence="1" type="primary">gatC</name>
    <name evidence="2" type="ORF">Ga0074115_101159</name>
    <name evidence="3" type="ORF">Ga0076813_150417</name>
</gene>
<dbReference type="HAMAP" id="MF_00122">
    <property type="entry name" value="GatC"/>
    <property type="match status" value="1"/>
</dbReference>
<comment type="subunit">
    <text evidence="1">Heterotrimer of A, B and C subunits.</text>
</comment>
<dbReference type="RefSeq" id="WP_057955086.1">
    <property type="nucleotide sequence ID" value="NZ_KQ556868.1"/>
</dbReference>
<organism evidence="3 4">
    <name type="scientific">endosymbiont of Ridgeia piscesae</name>
    <dbReference type="NCBI Taxonomy" id="54398"/>
    <lineage>
        <taxon>Bacteria</taxon>
        <taxon>Pseudomonadati</taxon>
        <taxon>Pseudomonadota</taxon>
        <taxon>Gammaproteobacteria</taxon>
        <taxon>sulfur-oxidizing symbionts</taxon>
    </lineage>
</organism>
<keyword evidence="1" id="KW-0547">Nucleotide-binding</keyword>
<comment type="catalytic activity">
    <reaction evidence="1">
        <text>L-aspartyl-tRNA(Asn) + L-glutamine + ATP + H2O = L-asparaginyl-tRNA(Asn) + L-glutamate + ADP + phosphate + 2 H(+)</text>
        <dbReference type="Rhea" id="RHEA:14513"/>
        <dbReference type="Rhea" id="RHEA-COMP:9674"/>
        <dbReference type="Rhea" id="RHEA-COMP:9677"/>
        <dbReference type="ChEBI" id="CHEBI:15377"/>
        <dbReference type="ChEBI" id="CHEBI:15378"/>
        <dbReference type="ChEBI" id="CHEBI:29985"/>
        <dbReference type="ChEBI" id="CHEBI:30616"/>
        <dbReference type="ChEBI" id="CHEBI:43474"/>
        <dbReference type="ChEBI" id="CHEBI:58359"/>
        <dbReference type="ChEBI" id="CHEBI:78515"/>
        <dbReference type="ChEBI" id="CHEBI:78516"/>
        <dbReference type="ChEBI" id="CHEBI:456216"/>
    </reaction>
</comment>
<dbReference type="Gene3D" id="1.10.20.60">
    <property type="entry name" value="Glu-tRNAGln amidotransferase C subunit, N-terminal domain"/>
    <property type="match status" value="1"/>
</dbReference>
<dbReference type="EC" id="6.3.5.-" evidence="1"/>
<dbReference type="PANTHER" id="PTHR15004">
    <property type="entry name" value="GLUTAMYL-TRNA(GLN) AMIDOTRANSFERASE SUBUNIT C, MITOCHONDRIAL"/>
    <property type="match status" value="1"/>
</dbReference>
<evidence type="ECO:0000313" key="3">
    <source>
        <dbReference type="EMBL" id="KRT59263.1"/>
    </source>
</evidence>
<protein>
    <recommendedName>
        <fullName evidence="1">Aspartyl/glutamyl-tRNA(Asn/Gln) amidotransferase subunit C</fullName>
        <shortName evidence="1">Asp/Glu-ADT subunit C</shortName>
        <ecNumber evidence="1">6.3.5.-</ecNumber>
    </recommendedName>
</protein>
<keyword evidence="1" id="KW-0436">Ligase</keyword>
<accession>A0A0T5Z914</accession>
<dbReference type="NCBIfam" id="TIGR00135">
    <property type="entry name" value="gatC"/>
    <property type="match status" value="1"/>
</dbReference>
<dbReference type="GO" id="GO:0070681">
    <property type="term" value="P:glutaminyl-tRNAGln biosynthesis via transamidation"/>
    <property type="evidence" value="ECO:0007669"/>
    <property type="project" value="TreeGrafter"/>
</dbReference>
<dbReference type="InterPro" id="IPR003837">
    <property type="entry name" value="GatC"/>
</dbReference>
<dbReference type="Proteomes" id="UP000051276">
    <property type="component" value="Unassembled WGS sequence"/>
</dbReference>
<reference evidence="4 5" key="1">
    <citation type="submission" date="2015-11" db="EMBL/GenBank/DDBJ databases">
        <title>The genome of Candidatus Endoriftia persephone in Ridgeia piscesae and population structure of the North Eastern Pacific vestimentiferan symbionts.</title>
        <authorList>
            <person name="Perez M."/>
            <person name="Juniper K.S."/>
        </authorList>
    </citation>
    <scope>NUCLEOTIDE SEQUENCE [LARGE SCALE GENOMIC DNA]</scope>
    <source>
        <strain evidence="3">Ind10</strain>
        <strain evidence="2">Ind11</strain>
    </source>
</reference>
<keyword evidence="1" id="KW-0648">Protein biosynthesis</keyword>
<dbReference type="InterPro" id="IPR036113">
    <property type="entry name" value="Asp/Glu-ADT_sf_sub_c"/>
</dbReference>
<dbReference type="GO" id="GO:0050567">
    <property type="term" value="F:glutaminyl-tRNA synthase (glutamine-hydrolyzing) activity"/>
    <property type="evidence" value="ECO:0007669"/>
    <property type="project" value="UniProtKB-UniRule"/>
</dbReference>
<evidence type="ECO:0000313" key="5">
    <source>
        <dbReference type="Proteomes" id="UP000051634"/>
    </source>
</evidence>
<dbReference type="AlphaFoldDB" id="A0A0T5Z914"/>
<comment type="caution">
    <text evidence="3">The sequence shown here is derived from an EMBL/GenBank/DDBJ whole genome shotgun (WGS) entry which is preliminary data.</text>
</comment>
<name>A0A0T5Z914_9GAMM</name>
<keyword evidence="1" id="KW-0067">ATP-binding</keyword>
<sequence>MSLDHSDIEKIAHLARLSVEQEQLDGFAQELSNILDLVAQMDAQDTEGVTPMAHPLHMSQRLRADEVTESDRREVFQSIAPKVDGGLYLVPKVIE</sequence>
<proteinExistence type="inferred from homology"/>
<dbReference type="PANTHER" id="PTHR15004:SF0">
    <property type="entry name" value="GLUTAMYL-TRNA(GLN) AMIDOTRANSFERASE SUBUNIT C, MITOCHONDRIAL"/>
    <property type="match status" value="1"/>
</dbReference>
<dbReference type="GO" id="GO:0006450">
    <property type="term" value="P:regulation of translational fidelity"/>
    <property type="evidence" value="ECO:0007669"/>
    <property type="project" value="InterPro"/>
</dbReference>
<dbReference type="PATRIC" id="fig|54398.3.peg.163"/>
<evidence type="ECO:0000313" key="4">
    <source>
        <dbReference type="Proteomes" id="UP000051276"/>
    </source>
</evidence>
<dbReference type="EMBL" id="LDXT01000095">
    <property type="protein sequence ID" value="KRT53824.1"/>
    <property type="molecule type" value="Genomic_DNA"/>
</dbReference>
<dbReference type="EMBL" id="LMXI01000190">
    <property type="protein sequence ID" value="KRT59263.1"/>
    <property type="molecule type" value="Genomic_DNA"/>
</dbReference>
<dbReference type="GO" id="GO:0005524">
    <property type="term" value="F:ATP binding"/>
    <property type="evidence" value="ECO:0007669"/>
    <property type="project" value="UniProtKB-KW"/>
</dbReference>
<dbReference type="GO" id="GO:0006412">
    <property type="term" value="P:translation"/>
    <property type="evidence" value="ECO:0007669"/>
    <property type="project" value="UniProtKB-UniRule"/>
</dbReference>
<dbReference type="Pfam" id="PF02686">
    <property type="entry name" value="GatC"/>
    <property type="match status" value="1"/>
</dbReference>
<evidence type="ECO:0000256" key="1">
    <source>
        <dbReference type="HAMAP-Rule" id="MF_00122"/>
    </source>
</evidence>
<keyword evidence="5" id="KW-1185">Reference proteome</keyword>
<comment type="function">
    <text evidence="1">Allows the formation of correctly charged Asn-tRNA(Asn) or Gln-tRNA(Gln) through the transamidation of misacylated Asp-tRNA(Asn) or Glu-tRNA(Gln) in organisms which lack either or both of asparaginyl-tRNA or glutaminyl-tRNA synthetases. The reaction takes place in the presence of glutamine and ATP through an activated phospho-Asp-tRNA(Asn) or phospho-Glu-tRNA(Gln).</text>
</comment>
<comment type="similarity">
    <text evidence="1">Belongs to the GatC family.</text>
</comment>